<proteinExistence type="inferred from homology"/>
<keyword evidence="5" id="KW-0472">Membrane</keyword>
<evidence type="ECO:0000259" key="6">
    <source>
        <dbReference type="Pfam" id="PF00501"/>
    </source>
</evidence>
<sequence length="576" mass="61012">MRNVLTDTTLPGQLAAWATLDPHGVAVSFLDYRANPAGEQFSLTWGELDARVAAVAAWTQAQVSTGEPVAILMDQTLDYVVAFLGVLSAGAVAVPLFAPGLPGHADRLAAVLADCRPPLVLVDHDSDQQVRDFLTDRGLPPTEIAALPTETGERGEQVPLRAEDVAYLQYTSGSTGSARGVMITHGNVVANARQCTTAYEMERGSTVTVGWLPLFHDLGLVLSVAVPVVAGIRSVFMQPLAFLERPVRWVKALSANPRAVTAAPNFAYAYCGARVADADKARLRLETVHAMVDGSEPLQAAAIARFRDAFAVCGLRPQAHRPSYGLAEGTVAVSTTVAGTAPKAWSFDREKLAEGTLAEAPPGSATAIELVSCGQPMGQTVAIVDPKTRRELPPGAVGEIWVTGPNVGLGYWNRPEESAATFGAVLADPTGDTVSGDSLAADTWLRTGDLGACHDGALFVTGRIKDLIIVDGGNHYPQDIEQTVERAHAAIRPRNTVAFSVPSPDGERVVVLAERTRSVPADSVDLAELAAAVRAAVARRHGIALHEVRLVEPDTLPRTSSGKIARSTCRDRYLMN</sequence>
<keyword evidence="5" id="KW-0812">Transmembrane</keyword>
<protein>
    <submittedName>
        <fullName evidence="8">Acyl-CoA synthetase (AMP-forming)/AMP-acid ligase II</fullName>
    </submittedName>
</protein>
<dbReference type="Proteomes" id="UP000199501">
    <property type="component" value="Unassembled WGS sequence"/>
</dbReference>
<dbReference type="CDD" id="cd05931">
    <property type="entry name" value="FAAL"/>
    <property type="match status" value="1"/>
</dbReference>
<evidence type="ECO:0000256" key="4">
    <source>
        <dbReference type="ARBA" id="ARBA00023098"/>
    </source>
</evidence>
<dbReference type="SUPFAM" id="SSF56801">
    <property type="entry name" value="Acetyl-CoA synthetase-like"/>
    <property type="match status" value="1"/>
</dbReference>
<dbReference type="GO" id="GO:0006633">
    <property type="term" value="P:fatty acid biosynthetic process"/>
    <property type="evidence" value="ECO:0007669"/>
    <property type="project" value="TreeGrafter"/>
</dbReference>
<dbReference type="STRING" id="1271860.SAMN05216174_12810"/>
<dbReference type="InterPro" id="IPR042099">
    <property type="entry name" value="ANL_N_sf"/>
</dbReference>
<dbReference type="AlphaFoldDB" id="A0A1G6ZDB0"/>
<evidence type="ECO:0000256" key="1">
    <source>
        <dbReference type="ARBA" id="ARBA00006432"/>
    </source>
</evidence>
<keyword evidence="5" id="KW-1133">Transmembrane helix</keyword>
<dbReference type="RefSeq" id="WP_228772051.1">
    <property type="nucleotide sequence ID" value="NZ_FMZZ01000028.1"/>
</dbReference>
<evidence type="ECO:0000313" key="8">
    <source>
        <dbReference type="EMBL" id="SDE00127.1"/>
    </source>
</evidence>
<evidence type="ECO:0000259" key="7">
    <source>
        <dbReference type="Pfam" id="PF23024"/>
    </source>
</evidence>
<keyword evidence="2 8" id="KW-0436">Ligase</keyword>
<feature type="transmembrane region" description="Helical" evidence="5">
    <location>
        <begin position="79"/>
        <end position="98"/>
    </location>
</feature>
<reference evidence="9" key="1">
    <citation type="submission" date="2016-10" db="EMBL/GenBank/DDBJ databases">
        <authorList>
            <person name="Varghese N."/>
            <person name="Submissions S."/>
        </authorList>
    </citation>
    <scope>NUCLEOTIDE SEQUENCE [LARGE SCALE GENOMIC DNA]</scope>
    <source>
        <strain evidence="9">IBRC-M 10403</strain>
    </source>
</reference>
<dbReference type="InterPro" id="IPR040097">
    <property type="entry name" value="FAAL/FAAC"/>
</dbReference>
<evidence type="ECO:0000313" key="9">
    <source>
        <dbReference type="Proteomes" id="UP000199501"/>
    </source>
</evidence>
<dbReference type="GO" id="GO:0005886">
    <property type="term" value="C:plasma membrane"/>
    <property type="evidence" value="ECO:0007669"/>
    <property type="project" value="TreeGrafter"/>
</dbReference>
<accession>A0A1G6ZDB0</accession>
<organism evidence="8 9">
    <name type="scientific">Actinokineospora iranica</name>
    <dbReference type="NCBI Taxonomy" id="1271860"/>
    <lineage>
        <taxon>Bacteria</taxon>
        <taxon>Bacillati</taxon>
        <taxon>Actinomycetota</taxon>
        <taxon>Actinomycetes</taxon>
        <taxon>Pseudonocardiales</taxon>
        <taxon>Pseudonocardiaceae</taxon>
        <taxon>Actinokineospora</taxon>
    </lineage>
</organism>
<evidence type="ECO:0000256" key="3">
    <source>
        <dbReference type="ARBA" id="ARBA00022832"/>
    </source>
</evidence>
<dbReference type="InterPro" id="IPR020845">
    <property type="entry name" value="AMP-binding_CS"/>
</dbReference>
<dbReference type="Pfam" id="PF23024">
    <property type="entry name" value="AMP-dom_DIP2-like"/>
    <property type="match status" value="1"/>
</dbReference>
<dbReference type="InterPro" id="IPR045851">
    <property type="entry name" value="AMP-bd_C_sf"/>
</dbReference>
<dbReference type="PROSITE" id="PS00455">
    <property type="entry name" value="AMP_BINDING"/>
    <property type="match status" value="1"/>
</dbReference>
<dbReference type="EMBL" id="FMZZ01000028">
    <property type="protein sequence ID" value="SDE00127.1"/>
    <property type="molecule type" value="Genomic_DNA"/>
</dbReference>
<dbReference type="PANTHER" id="PTHR22754:SF32">
    <property type="entry name" value="DISCO-INTERACTING PROTEIN 2"/>
    <property type="match status" value="1"/>
</dbReference>
<name>A0A1G6ZDB0_9PSEU</name>
<dbReference type="FunFam" id="3.40.50.12780:FF:000013">
    <property type="entry name" value="Long-chain-fatty-acid--AMP ligase FadD32"/>
    <property type="match status" value="1"/>
</dbReference>
<keyword evidence="3" id="KW-0276">Fatty acid metabolism</keyword>
<dbReference type="Gene3D" id="3.30.300.30">
    <property type="match status" value="1"/>
</dbReference>
<dbReference type="GO" id="GO:0070566">
    <property type="term" value="F:adenylyltransferase activity"/>
    <property type="evidence" value="ECO:0007669"/>
    <property type="project" value="TreeGrafter"/>
</dbReference>
<evidence type="ECO:0000256" key="5">
    <source>
        <dbReference type="SAM" id="Phobius"/>
    </source>
</evidence>
<feature type="domain" description="AMP-dependent synthetase/ligase" evidence="6">
    <location>
        <begin position="22"/>
        <end position="412"/>
    </location>
</feature>
<dbReference type="Gene3D" id="3.40.50.12780">
    <property type="entry name" value="N-terminal domain of ligase-like"/>
    <property type="match status" value="1"/>
</dbReference>
<keyword evidence="4" id="KW-0443">Lipid metabolism</keyword>
<dbReference type="Pfam" id="PF00501">
    <property type="entry name" value="AMP-binding"/>
    <property type="match status" value="1"/>
</dbReference>
<dbReference type="GO" id="GO:0016874">
    <property type="term" value="F:ligase activity"/>
    <property type="evidence" value="ECO:0007669"/>
    <property type="project" value="UniProtKB-KW"/>
</dbReference>
<dbReference type="PANTHER" id="PTHR22754">
    <property type="entry name" value="DISCO-INTERACTING PROTEIN 2 DIP2 -RELATED"/>
    <property type="match status" value="1"/>
</dbReference>
<dbReference type="GO" id="GO:0071766">
    <property type="term" value="P:Actinobacterium-type cell wall biogenesis"/>
    <property type="evidence" value="ECO:0007669"/>
    <property type="project" value="UniProtKB-ARBA"/>
</dbReference>
<gene>
    <name evidence="8" type="ORF">SAMN05216174_12810</name>
</gene>
<dbReference type="InterPro" id="IPR025110">
    <property type="entry name" value="AMP-bd_C"/>
</dbReference>
<dbReference type="InterPro" id="IPR000873">
    <property type="entry name" value="AMP-dep_synth/lig_dom"/>
</dbReference>
<evidence type="ECO:0000256" key="2">
    <source>
        <dbReference type="ARBA" id="ARBA00022598"/>
    </source>
</evidence>
<feature type="domain" description="AMP-binding enzyme C-terminal" evidence="7">
    <location>
        <begin position="466"/>
        <end position="574"/>
    </location>
</feature>
<keyword evidence="9" id="KW-1185">Reference proteome</keyword>
<comment type="similarity">
    <text evidence="1">Belongs to the ATP-dependent AMP-binding enzyme family.</text>
</comment>